<gene>
    <name evidence="2" type="ORF">DPMN_100177</name>
</gene>
<keyword evidence="3" id="KW-1185">Reference proteome</keyword>
<accession>A0A9D4R8F1</accession>
<organism evidence="2 3">
    <name type="scientific">Dreissena polymorpha</name>
    <name type="common">Zebra mussel</name>
    <name type="synonym">Mytilus polymorpha</name>
    <dbReference type="NCBI Taxonomy" id="45954"/>
    <lineage>
        <taxon>Eukaryota</taxon>
        <taxon>Metazoa</taxon>
        <taxon>Spiralia</taxon>
        <taxon>Lophotrochozoa</taxon>
        <taxon>Mollusca</taxon>
        <taxon>Bivalvia</taxon>
        <taxon>Autobranchia</taxon>
        <taxon>Heteroconchia</taxon>
        <taxon>Euheterodonta</taxon>
        <taxon>Imparidentia</taxon>
        <taxon>Neoheterodontei</taxon>
        <taxon>Myida</taxon>
        <taxon>Dreissenoidea</taxon>
        <taxon>Dreissenidae</taxon>
        <taxon>Dreissena</taxon>
    </lineage>
</organism>
<feature type="region of interest" description="Disordered" evidence="1">
    <location>
        <begin position="1"/>
        <end position="85"/>
    </location>
</feature>
<evidence type="ECO:0000256" key="1">
    <source>
        <dbReference type="SAM" id="MobiDB-lite"/>
    </source>
</evidence>
<sequence length="85" mass="9692">MMAANKENKDVSSDSEVHFRINRDNTNSRSDEEDRPVDQQQQVSDADTEPESGSESQVRSDRVNERRRPSEAVRQGQYKKGLLGL</sequence>
<feature type="compositionally biased region" description="Basic and acidic residues" evidence="1">
    <location>
        <begin position="58"/>
        <end position="71"/>
    </location>
</feature>
<evidence type="ECO:0000313" key="2">
    <source>
        <dbReference type="EMBL" id="KAH3857567.1"/>
    </source>
</evidence>
<comment type="caution">
    <text evidence="2">The sequence shown here is derived from an EMBL/GenBank/DDBJ whole genome shotgun (WGS) entry which is preliminary data.</text>
</comment>
<dbReference type="AlphaFoldDB" id="A0A9D4R8F1"/>
<feature type="compositionally biased region" description="Basic and acidic residues" evidence="1">
    <location>
        <begin position="1"/>
        <end position="23"/>
    </location>
</feature>
<evidence type="ECO:0000313" key="3">
    <source>
        <dbReference type="Proteomes" id="UP000828390"/>
    </source>
</evidence>
<dbReference type="EMBL" id="JAIWYP010000003">
    <property type="protein sequence ID" value="KAH3857567.1"/>
    <property type="molecule type" value="Genomic_DNA"/>
</dbReference>
<proteinExistence type="predicted"/>
<dbReference type="Proteomes" id="UP000828390">
    <property type="component" value="Unassembled WGS sequence"/>
</dbReference>
<reference evidence="2" key="1">
    <citation type="journal article" date="2019" name="bioRxiv">
        <title>The Genome of the Zebra Mussel, Dreissena polymorpha: A Resource for Invasive Species Research.</title>
        <authorList>
            <person name="McCartney M.A."/>
            <person name="Auch B."/>
            <person name="Kono T."/>
            <person name="Mallez S."/>
            <person name="Zhang Y."/>
            <person name="Obille A."/>
            <person name="Becker A."/>
            <person name="Abrahante J.E."/>
            <person name="Garbe J."/>
            <person name="Badalamenti J.P."/>
            <person name="Herman A."/>
            <person name="Mangelson H."/>
            <person name="Liachko I."/>
            <person name="Sullivan S."/>
            <person name="Sone E.D."/>
            <person name="Koren S."/>
            <person name="Silverstein K.A.T."/>
            <person name="Beckman K.B."/>
            <person name="Gohl D.M."/>
        </authorList>
    </citation>
    <scope>NUCLEOTIDE SEQUENCE</scope>
    <source>
        <strain evidence="2">Duluth1</strain>
        <tissue evidence="2">Whole animal</tissue>
    </source>
</reference>
<reference evidence="2" key="2">
    <citation type="submission" date="2020-11" db="EMBL/GenBank/DDBJ databases">
        <authorList>
            <person name="McCartney M.A."/>
            <person name="Auch B."/>
            <person name="Kono T."/>
            <person name="Mallez S."/>
            <person name="Becker A."/>
            <person name="Gohl D.M."/>
            <person name="Silverstein K.A.T."/>
            <person name="Koren S."/>
            <person name="Bechman K.B."/>
            <person name="Herman A."/>
            <person name="Abrahante J.E."/>
            <person name="Garbe J."/>
        </authorList>
    </citation>
    <scope>NUCLEOTIDE SEQUENCE</scope>
    <source>
        <strain evidence="2">Duluth1</strain>
        <tissue evidence="2">Whole animal</tissue>
    </source>
</reference>
<protein>
    <submittedName>
        <fullName evidence="2">Uncharacterized protein</fullName>
    </submittedName>
</protein>
<name>A0A9D4R8F1_DREPO</name>